<dbReference type="EMBL" id="FPAS01000001">
    <property type="protein sequence ID" value="SFT47291.1"/>
    <property type="molecule type" value="Genomic_DNA"/>
</dbReference>
<feature type="transmembrane region" description="Helical" evidence="1">
    <location>
        <begin position="158"/>
        <end position="177"/>
    </location>
</feature>
<gene>
    <name evidence="2" type="ORF">SAMN05216474_0752</name>
</gene>
<name>A0A1I6YAI8_9FLAO</name>
<dbReference type="OrthoDB" id="594989at2"/>
<dbReference type="InterPro" id="IPR025635">
    <property type="entry name" value="DUF4293"/>
</dbReference>
<evidence type="ECO:0000256" key="1">
    <source>
        <dbReference type="SAM" id="Phobius"/>
    </source>
</evidence>
<keyword evidence="1" id="KW-1133">Transmembrane helix</keyword>
<dbReference type="Pfam" id="PF14126">
    <property type="entry name" value="DUF4293"/>
    <property type="match status" value="1"/>
</dbReference>
<evidence type="ECO:0000313" key="3">
    <source>
        <dbReference type="Proteomes" id="UP000236454"/>
    </source>
</evidence>
<dbReference type="Proteomes" id="UP000236454">
    <property type="component" value="Unassembled WGS sequence"/>
</dbReference>
<feature type="transmembrane region" description="Helical" evidence="1">
    <location>
        <begin position="7"/>
        <end position="29"/>
    </location>
</feature>
<evidence type="ECO:0000313" key="2">
    <source>
        <dbReference type="EMBL" id="SFT47291.1"/>
    </source>
</evidence>
<organism evidence="2 3">
    <name type="scientific">Lishizhenia tianjinensis</name>
    <dbReference type="NCBI Taxonomy" id="477690"/>
    <lineage>
        <taxon>Bacteria</taxon>
        <taxon>Pseudomonadati</taxon>
        <taxon>Bacteroidota</taxon>
        <taxon>Flavobacteriia</taxon>
        <taxon>Flavobacteriales</taxon>
        <taxon>Crocinitomicaceae</taxon>
        <taxon>Lishizhenia</taxon>
    </lineage>
</organism>
<accession>A0A1I6YAI8</accession>
<feature type="transmembrane region" description="Helical" evidence="1">
    <location>
        <begin position="88"/>
        <end position="108"/>
    </location>
</feature>
<reference evidence="2 3" key="1">
    <citation type="submission" date="2016-10" db="EMBL/GenBank/DDBJ databases">
        <authorList>
            <person name="de Groot N.N."/>
        </authorList>
    </citation>
    <scope>NUCLEOTIDE SEQUENCE [LARGE SCALE GENOMIC DNA]</scope>
    <source>
        <strain evidence="2 3">CGMCC 1.7005</strain>
    </source>
</reference>
<proteinExistence type="predicted"/>
<keyword evidence="3" id="KW-1185">Reference proteome</keyword>
<keyword evidence="1" id="KW-0472">Membrane</keyword>
<evidence type="ECO:0008006" key="4">
    <source>
        <dbReference type="Google" id="ProtNLM"/>
    </source>
</evidence>
<dbReference type="AlphaFoldDB" id="A0A1I6YAI8"/>
<dbReference type="RefSeq" id="WP_090246480.1">
    <property type="nucleotide sequence ID" value="NZ_FPAS01000001.1"/>
</dbReference>
<protein>
    <recommendedName>
        <fullName evidence="4">DUF4293 family protein</fullName>
    </recommendedName>
</protein>
<sequence>MLQRIQTIYYALAVICLLVLTLGLDVYTFTGDVSDSFELTAHYNTYGVQVNGTSSENLAPEKLEALTKYLNKEEGSILTSYSTSTVSFPFYILSILFLLLTLGAMLSFKNYKRQIRLGRMAFFFTLLALITTVVMFYLSGSNLEALVGEEGMTKNIGFAFYALVLSVAFIFLGNIGVRRDQKLISSLDRLR</sequence>
<keyword evidence="1" id="KW-0812">Transmembrane</keyword>
<feature type="transmembrane region" description="Helical" evidence="1">
    <location>
        <begin position="120"/>
        <end position="138"/>
    </location>
</feature>
<dbReference type="STRING" id="477690.SAMN05216474_0752"/>